<evidence type="ECO:0000313" key="2">
    <source>
        <dbReference type="Proteomes" id="UP000054560"/>
    </source>
</evidence>
<dbReference type="InterPro" id="IPR027417">
    <property type="entry name" value="P-loop_NTPase"/>
</dbReference>
<organism evidence="1 2">
    <name type="scientific">Sphaeroforma arctica JP610</name>
    <dbReference type="NCBI Taxonomy" id="667725"/>
    <lineage>
        <taxon>Eukaryota</taxon>
        <taxon>Ichthyosporea</taxon>
        <taxon>Ichthyophonida</taxon>
        <taxon>Sphaeroforma</taxon>
    </lineage>
</organism>
<feature type="non-terminal residue" evidence="1">
    <location>
        <position position="112"/>
    </location>
</feature>
<dbReference type="STRING" id="667725.A0A0L0F4Q4"/>
<dbReference type="PANTHER" id="PTHR11649">
    <property type="entry name" value="MSS1/TRME-RELATED GTP-BINDING PROTEIN"/>
    <property type="match status" value="1"/>
</dbReference>
<dbReference type="PANTHER" id="PTHR11649:SF13">
    <property type="entry name" value="ENGB-TYPE G DOMAIN-CONTAINING PROTEIN"/>
    <property type="match status" value="1"/>
</dbReference>
<sequence>WASLLTNYLKNRTNLKRVFVLIDARHGVKSTDTEFMNFLDLQTIPYTIVMTKADLCPPKNIAKTIYILENDIAKHTHASPRLIPFSVKVPETASNLKTVLYNMTRPPVPIKK</sequence>
<dbReference type="AlphaFoldDB" id="A0A0L0F4Q4"/>
<reference evidence="1 2" key="1">
    <citation type="submission" date="2011-02" db="EMBL/GenBank/DDBJ databases">
        <title>The Genome Sequence of Sphaeroforma arctica JP610.</title>
        <authorList>
            <consortium name="The Broad Institute Genome Sequencing Platform"/>
            <person name="Russ C."/>
            <person name="Cuomo C."/>
            <person name="Young S.K."/>
            <person name="Zeng Q."/>
            <person name="Gargeya S."/>
            <person name="Alvarado L."/>
            <person name="Berlin A."/>
            <person name="Chapman S.B."/>
            <person name="Chen Z."/>
            <person name="Freedman E."/>
            <person name="Gellesch M."/>
            <person name="Goldberg J."/>
            <person name="Griggs A."/>
            <person name="Gujja S."/>
            <person name="Heilman E."/>
            <person name="Heiman D."/>
            <person name="Howarth C."/>
            <person name="Mehta T."/>
            <person name="Neiman D."/>
            <person name="Pearson M."/>
            <person name="Roberts A."/>
            <person name="Saif S."/>
            <person name="Shea T."/>
            <person name="Shenoy N."/>
            <person name="Sisk P."/>
            <person name="Stolte C."/>
            <person name="Sykes S."/>
            <person name="White J."/>
            <person name="Yandava C."/>
            <person name="Burger G."/>
            <person name="Gray M.W."/>
            <person name="Holland P.W.H."/>
            <person name="King N."/>
            <person name="Lang F.B.F."/>
            <person name="Roger A.J."/>
            <person name="Ruiz-Trillo I."/>
            <person name="Haas B."/>
            <person name="Nusbaum C."/>
            <person name="Birren B."/>
        </authorList>
    </citation>
    <scope>NUCLEOTIDE SEQUENCE [LARGE SCALE GENOMIC DNA]</scope>
    <source>
        <strain evidence="1 2">JP610</strain>
    </source>
</reference>
<dbReference type="RefSeq" id="XP_014145569.1">
    <property type="nucleotide sequence ID" value="XM_014290094.1"/>
</dbReference>
<dbReference type="GeneID" id="25916297"/>
<dbReference type="Proteomes" id="UP000054560">
    <property type="component" value="Unassembled WGS sequence"/>
</dbReference>
<dbReference type="Gene3D" id="3.40.50.300">
    <property type="entry name" value="P-loop containing nucleotide triphosphate hydrolases"/>
    <property type="match status" value="1"/>
</dbReference>
<name>A0A0L0F4Q4_9EUKA</name>
<dbReference type="OrthoDB" id="391988at2759"/>
<evidence type="ECO:0000313" key="1">
    <source>
        <dbReference type="EMBL" id="KNC71667.1"/>
    </source>
</evidence>
<accession>A0A0L0F4Q4</accession>
<feature type="non-terminal residue" evidence="1">
    <location>
        <position position="1"/>
    </location>
</feature>
<protein>
    <submittedName>
        <fullName evidence="1">Uncharacterized protein</fullName>
    </submittedName>
</protein>
<proteinExistence type="predicted"/>
<gene>
    <name evidence="1" type="ORF">SARC_15793</name>
</gene>
<keyword evidence="2" id="KW-1185">Reference proteome</keyword>
<dbReference type="EMBL" id="KQ248350">
    <property type="protein sequence ID" value="KNC71667.1"/>
    <property type="molecule type" value="Genomic_DNA"/>
</dbReference>
<dbReference type="SUPFAM" id="SSF52540">
    <property type="entry name" value="P-loop containing nucleoside triphosphate hydrolases"/>
    <property type="match status" value="1"/>
</dbReference>